<gene>
    <name evidence="1" type="ORF">O6H91_05G079900</name>
</gene>
<comment type="caution">
    <text evidence="1">The sequence shown here is derived from an EMBL/GenBank/DDBJ whole genome shotgun (WGS) entry which is preliminary data.</text>
</comment>
<reference evidence="2" key="1">
    <citation type="journal article" date="2024" name="Proc. Natl. Acad. Sci. U.S.A.">
        <title>Extraordinary preservation of gene collinearity over three hundred million years revealed in homosporous lycophytes.</title>
        <authorList>
            <person name="Li C."/>
            <person name="Wickell D."/>
            <person name="Kuo L.Y."/>
            <person name="Chen X."/>
            <person name="Nie B."/>
            <person name="Liao X."/>
            <person name="Peng D."/>
            <person name="Ji J."/>
            <person name="Jenkins J."/>
            <person name="Williams M."/>
            <person name="Shu S."/>
            <person name="Plott C."/>
            <person name="Barry K."/>
            <person name="Rajasekar S."/>
            <person name="Grimwood J."/>
            <person name="Han X."/>
            <person name="Sun S."/>
            <person name="Hou Z."/>
            <person name="He W."/>
            <person name="Dai G."/>
            <person name="Sun C."/>
            <person name="Schmutz J."/>
            <person name="Leebens-Mack J.H."/>
            <person name="Li F.W."/>
            <person name="Wang L."/>
        </authorList>
    </citation>
    <scope>NUCLEOTIDE SEQUENCE [LARGE SCALE GENOMIC DNA]</scope>
    <source>
        <strain evidence="2">cv. PW_Plant_1</strain>
    </source>
</reference>
<dbReference type="Proteomes" id="UP001162992">
    <property type="component" value="Chromosome 5"/>
</dbReference>
<sequence>MAATLRLSNNEKEFIESALRDDHRIDGRRPFDSRRLSIKFAKEDGTVEVQLGQTRTLAVVSAKLEAPYPDRPNEGSLAIYTEFSPMSDPSFEPGRPGEFAVELGRIIDRGLRESRAVDTESLCVVSGRAVWALRLDLHILDNGGNLVDAANIAALAALLSFRRPDCTVGGLDGQEIIVHPPEVREPLPLILHHLPIAVTFAFFVDGALEVLDPSFKEEAVMGSRLCITVNAHGEVCAIQKGGGVGVTSSEIVRCLRIASAKAADITAILKKAVESHELERAQRKVKRHPVVTEPIKQTLAGKASGNFFAGIGVEGKSSIGSKAERKEHGGKMANRFKVTAEYAILDNEEHGRVLEVAERMNTEVQEMSTDNLRGKKVVGSNCLQRETGKSDAVTSLLQTSEARFGNEALYEVKGVTELSVRNTHAQQPGKHVQESLRGSMSAAAVYANQMPQHHHEHQRGGLLGPIFPKFSDTVDLKVKQNSSDTLVESRDSQSESITKASEMVGGNQDLSPKSLSIEKKLKKRKKSGSSSELPHVT</sequence>
<keyword evidence="2" id="KW-1185">Reference proteome</keyword>
<name>A0ACC2DQ09_DIPCM</name>
<evidence type="ECO:0000313" key="1">
    <source>
        <dbReference type="EMBL" id="KAJ7556376.1"/>
    </source>
</evidence>
<protein>
    <submittedName>
        <fullName evidence="1">Uncharacterized protein</fullName>
    </submittedName>
</protein>
<evidence type="ECO:0000313" key="2">
    <source>
        <dbReference type="Proteomes" id="UP001162992"/>
    </source>
</evidence>
<accession>A0ACC2DQ09</accession>
<organism evidence="1 2">
    <name type="scientific">Diphasiastrum complanatum</name>
    <name type="common">Issler's clubmoss</name>
    <name type="synonym">Lycopodium complanatum</name>
    <dbReference type="NCBI Taxonomy" id="34168"/>
    <lineage>
        <taxon>Eukaryota</taxon>
        <taxon>Viridiplantae</taxon>
        <taxon>Streptophyta</taxon>
        <taxon>Embryophyta</taxon>
        <taxon>Tracheophyta</taxon>
        <taxon>Lycopodiopsida</taxon>
        <taxon>Lycopodiales</taxon>
        <taxon>Lycopodiaceae</taxon>
        <taxon>Lycopodioideae</taxon>
        <taxon>Diphasiastrum</taxon>
    </lineage>
</organism>
<dbReference type="EMBL" id="CM055096">
    <property type="protein sequence ID" value="KAJ7556376.1"/>
    <property type="molecule type" value="Genomic_DNA"/>
</dbReference>
<proteinExistence type="predicted"/>